<reference evidence="2" key="1">
    <citation type="submission" date="2021-01" db="EMBL/GenBank/DDBJ databases">
        <title>Adiantum capillus-veneris genome.</title>
        <authorList>
            <person name="Fang Y."/>
            <person name="Liao Q."/>
        </authorList>
    </citation>
    <scope>NUCLEOTIDE SEQUENCE</scope>
    <source>
        <strain evidence="2">H3</strain>
        <tissue evidence="2">Leaf</tissue>
    </source>
</reference>
<keyword evidence="1" id="KW-0732">Signal</keyword>
<feature type="signal peptide" evidence="1">
    <location>
        <begin position="1"/>
        <end position="22"/>
    </location>
</feature>
<dbReference type="EMBL" id="JABFUD020000009">
    <property type="protein sequence ID" value="KAI5075134.1"/>
    <property type="molecule type" value="Genomic_DNA"/>
</dbReference>
<sequence length="111" mass="11875">MVMVEALLLLVALRSGREVVMASTCPTKPWSLCSNPVGHDQEFTFVSRSTESVLNPQGSAPFRVLNLTNGDFVVLSSLPTTYKLIYGGDSSTSVTSVAHGQNLTIQDVETG</sequence>
<keyword evidence="3" id="KW-1185">Reference proteome</keyword>
<gene>
    <name evidence="2" type="ORF">GOP47_0009210</name>
</gene>
<organism evidence="2 3">
    <name type="scientific">Adiantum capillus-veneris</name>
    <name type="common">Maidenhair fern</name>
    <dbReference type="NCBI Taxonomy" id="13818"/>
    <lineage>
        <taxon>Eukaryota</taxon>
        <taxon>Viridiplantae</taxon>
        <taxon>Streptophyta</taxon>
        <taxon>Embryophyta</taxon>
        <taxon>Tracheophyta</taxon>
        <taxon>Polypodiopsida</taxon>
        <taxon>Polypodiidae</taxon>
        <taxon>Polypodiales</taxon>
        <taxon>Pteridineae</taxon>
        <taxon>Pteridaceae</taxon>
        <taxon>Vittarioideae</taxon>
        <taxon>Adiantum</taxon>
    </lineage>
</organism>
<dbReference type="AlphaFoldDB" id="A0A9D4UWG8"/>
<dbReference type="OrthoDB" id="1994867at2759"/>
<protein>
    <submittedName>
        <fullName evidence="2">Uncharacterized protein</fullName>
    </submittedName>
</protein>
<dbReference type="Proteomes" id="UP000886520">
    <property type="component" value="Chromosome 9"/>
</dbReference>
<evidence type="ECO:0000256" key="1">
    <source>
        <dbReference type="SAM" id="SignalP"/>
    </source>
</evidence>
<feature type="chain" id="PRO_5038498933" evidence="1">
    <location>
        <begin position="23"/>
        <end position="111"/>
    </location>
</feature>
<accession>A0A9D4UWG8</accession>
<comment type="caution">
    <text evidence="2">The sequence shown here is derived from an EMBL/GenBank/DDBJ whole genome shotgun (WGS) entry which is preliminary data.</text>
</comment>
<name>A0A9D4UWG8_ADICA</name>
<proteinExistence type="predicted"/>
<evidence type="ECO:0000313" key="2">
    <source>
        <dbReference type="EMBL" id="KAI5075134.1"/>
    </source>
</evidence>
<evidence type="ECO:0000313" key="3">
    <source>
        <dbReference type="Proteomes" id="UP000886520"/>
    </source>
</evidence>